<name>A0A4Q1BJP1_TREME</name>
<dbReference type="CDD" id="cd19071">
    <property type="entry name" value="AKR_AKR1-5-like"/>
    <property type="match status" value="1"/>
</dbReference>
<dbReference type="InterPro" id="IPR018170">
    <property type="entry name" value="Aldo/ket_reductase_CS"/>
</dbReference>
<keyword evidence="3" id="KW-1185">Reference proteome</keyword>
<dbReference type="SUPFAM" id="SSF51430">
    <property type="entry name" value="NAD(P)-linked oxidoreductase"/>
    <property type="match status" value="1"/>
</dbReference>
<dbReference type="InParanoid" id="A0A4Q1BJP1"/>
<dbReference type="Pfam" id="PF00248">
    <property type="entry name" value="Aldo_ket_red"/>
    <property type="match status" value="1"/>
</dbReference>
<dbReference type="Gene3D" id="3.20.20.100">
    <property type="entry name" value="NADP-dependent oxidoreductase domain"/>
    <property type="match status" value="1"/>
</dbReference>
<dbReference type="STRING" id="5217.A0A4Q1BJP1"/>
<dbReference type="EMBL" id="SDIL01000056">
    <property type="protein sequence ID" value="RXK37943.1"/>
    <property type="molecule type" value="Genomic_DNA"/>
</dbReference>
<evidence type="ECO:0000259" key="1">
    <source>
        <dbReference type="Pfam" id="PF00248"/>
    </source>
</evidence>
<dbReference type="AlphaFoldDB" id="A0A4Q1BJP1"/>
<reference evidence="2 3" key="1">
    <citation type="submission" date="2016-06" db="EMBL/GenBank/DDBJ databases">
        <title>Evolution of pathogenesis and genome organization in the Tremellales.</title>
        <authorList>
            <person name="Cuomo C."/>
            <person name="Litvintseva A."/>
            <person name="Heitman J."/>
            <person name="Chen Y."/>
            <person name="Sun S."/>
            <person name="Springer D."/>
            <person name="Dromer F."/>
            <person name="Young S."/>
            <person name="Zeng Q."/>
            <person name="Chapman S."/>
            <person name="Gujja S."/>
            <person name="Saif S."/>
            <person name="Birren B."/>
        </authorList>
    </citation>
    <scope>NUCLEOTIDE SEQUENCE [LARGE SCALE GENOMIC DNA]</scope>
    <source>
        <strain evidence="2 3">ATCC 28783</strain>
    </source>
</reference>
<feature type="domain" description="NADP-dependent oxidoreductase" evidence="1">
    <location>
        <begin position="4"/>
        <end position="211"/>
    </location>
</feature>
<dbReference type="InterPro" id="IPR020471">
    <property type="entry name" value="AKR"/>
</dbReference>
<dbReference type="PANTHER" id="PTHR43827:SF13">
    <property type="entry name" value="ALDO_KETO REDUCTASE FAMILY PROTEIN"/>
    <property type="match status" value="1"/>
</dbReference>
<dbReference type="OrthoDB" id="416253at2759"/>
<accession>A0A4Q1BJP1</accession>
<comment type="caution">
    <text evidence="2">The sequence shown here is derived from an EMBL/GenBank/DDBJ whole genome shotgun (WGS) entry which is preliminary data.</text>
</comment>
<dbReference type="PRINTS" id="PR00069">
    <property type="entry name" value="ALDKETRDTASE"/>
</dbReference>
<dbReference type="Proteomes" id="UP000289152">
    <property type="component" value="Unassembled WGS sequence"/>
</dbReference>
<sequence length="225" mass="24991">MAQGLASTRIPRNKLFLTTKFFPSGPPQPAKQVTDGLRTSLKKLDQFGGKGYIDLVLIHAPYGGPEGRARHWEGLVNAQKEGWVKDIGVSNFGVKHLKELPGPTPAINQIELHPWCQQRDIVSYCQQNGVIVQAYCPLVRADKKRLEDPVVTKIAEKHGKQGSHVILRWSLQKGFVPLPKSVTPSRIKSNADLYDFVLDEEDMKELDSLDEGAAGACSWNPVNEE</sequence>
<dbReference type="PROSITE" id="PS00063">
    <property type="entry name" value="ALDOKETO_REDUCTASE_3"/>
    <property type="match status" value="1"/>
</dbReference>
<evidence type="ECO:0000313" key="3">
    <source>
        <dbReference type="Proteomes" id="UP000289152"/>
    </source>
</evidence>
<dbReference type="VEuPathDB" id="FungiDB:TREMEDRAFT_28097"/>
<dbReference type="PROSITE" id="PS00062">
    <property type="entry name" value="ALDOKETO_REDUCTASE_2"/>
    <property type="match status" value="1"/>
</dbReference>
<proteinExistence type="predicted"/>
<evidence type="ECO:0000313" key="2">
    <source>
        <dbReference type="EMBL" id="RXK37943.1"/>
    </source>
</evidence>
<protein>
    <submittedName>
        <fullName evidence="2">Aldo-keto reductase</fullName>
    </submittedName>
</protein>
<dbReference type="GO" id="GO:0016491">
    <property type="term" value="F:oxidoreductase activity"/>
    <property type="evidence" value="ECO:0007669"/>
    <property type="project" value="InterPro"/>
</dbReference>
<dbReference type="PANTHER" id="PTHR43827">
    <property type="entry name" value="2,5-DIKETO-D-GLUCONIC ACID REDUCTASE"/>
    <property type="match status" value="1"/>
</dbReference>
<dbReference type="InterPro" id="IPR023210">
    <property type="entry name" value="NADP_OxRdtase_dom"/>
</dbReference>
<gene>
    <name evidence="2" type="ORF">M231_04729</name>
</gene>
<dbReference type="InterPro" id="IPR036812">
    <property type="entry name" value="NAD(P)_OxRdtase_dom_sf"/>
</dbReference>
<organism evidence="2 3">
    <name type="scientific">Tremella mesenterica</name>
    <name type="common">Jelly fungus</name>
    <dbReference type="NCBI Taxonomy" id="5217"/>
    <lineage>
        <taxon>Eukaryota</taxon>
        <taxon>Fungi</taxon>
        <taxon>Dikarya</taxon>
        <taxon>Basidiomycota</taxon>
        <taxon>Agaricomycotina</taxon>
        <taxon>Tremellomycetes</taxon>
        <taxon>Tremellales</taxon>
        <taxon>Tremellaceae</taxon>
        <taxon>Tremella</taxon>
    </lineage>
</organism>